<accession>A0A245ZGQ9</accession>
<protein>
    <submittedName>
        <fullName evidence="1">Uncharacterized protein</fullName>
    </submittedName>
</protein>
<name>A0A245ZGQ9_9SPHN</name>
<comment type="caution">
    <text evidence="1">The sequence shown here is derived from an EMBL/GenBank/DDBJ whole genome shotgun (WGS) entry which is preliminary data.</text>
</comment>
<evidence type="ECO:0000313" key="2">
    <source>
        <dbReference type="Proteomes" id="UP000197783"/>
    </source>
</evidence>
<evidence type="ECO:0000313" key="1">
    <source>
        <dbReference type="EMBL" id="OWK28920.1"/>
    </source>
</evidence>
<sequence length="42" mass="4318">MTVVAVFGGLLFVRPGWLGHPGCRLLAGLRVRSTVDPGTGPG</sequence>
<gene>
    <name evidence="1" type="ORF">SPMU_24450</name>
</gene>
<keyword evidence="2" id="KW-1185">Reference proteome</keyword>
<dbReference type="AlphaFoldDB" id="A0A245ZGQ9"/>
<dbReference type="Proteomes" id="UP000197783">
    <property type="component" value="Unassembled WGS sequence"/>
</dbReference>
<reference evidence="1 2" key="1">
    <citation type="submission" date="2017-03" db="EMBL/GenBank/DDBJ databases">
        <title>Genome sequence of Sphingomonas mucosissima DSM 17494.</title>
        <authorList>
            <person name="Poehlein A."/>
            <person name="Wuebbeler J.H."/>
            <person name="Steinbuechel A."/>
            <person name="Daniel R."/>
        </authorList>
    </citation>
    <scope>NUCLEOTIDE SEQUENCE [LARGE SCALE GENOMIC DNA]</scope>
    <source>
        <strain evidence="1 2">DSM 17494</strain>
    </source>
</reference>
<organism evidence="1 2">
    <name type="scientific">Sphingomonas mucosissima</name>
    <dbReference type="NCBI Taxonomy" id="370959"/>
    <lineage>
        <taxon>Bacteria</taxon>
        <taxon>Pseudomonadati</taxon>
        <taxon>Pseudomonadota</taxon>
        <taxon>Alphaproteobacteria</taxon>
        <taxon>Sphingomonadales</taxon>
        <taxon>Sphingomonadaceae</taxon>
        <taxon>Sphingomonas</taxon>
    </lineage>
</organism>
<dbReference type="EMBL" id="NBBJ01000004">
    <property type="protein sequence ID" value="OWK28920.1"/>
    <property type="molecule type" value="Genomic_DNA"/>
</dbReference>
<proteinExistence type="predicted"/>